<dbReference type="VEuPathDB" id="GiardiaDB:GLP15_2273"/>
<dbReference type="OrthoDB" id="300641at2759"/>
<dbReference type="InterPro" id="IPR005127">
    <property type="entry name" value="Giardia_VSP"/>
</dbReference>
<protein>
    <submittedName>
        <fullName evidence="1">VSP</fullName>
    </submittedName>
</protein>
<dbReference type="SMART" id="SM00261">
    <property type="entry name" value="FU"/>
    <property type="match status" value="5"/>
</dbReference>
<evidence type="ECO:0000313" key="2">
    <source>
        <dbReference type="Proteomes" id="UP000008974"/>
    </source>
</evidence>
<dbReference type="Pfam" id="PF03302">
    <property type="entry name" value="VSP"/>
    <property type="match status" value="1"/>
</dbReference>
<sequence length="583" mass="59156">MCIAIGADNVCTDCGKTGEVPINGKCVAFGTASDKCKKVDDKALDETDTTCGKCEGTTFMYKGGCYETSSSSGAKMCKEAASGICTKTADVKNYFVPPGADATHDSVVWCGDAEGVTLGNSKKYTGVNGCTTCNQPEQATDAPKAAICTACGGGKLVKTAKDQTTSCVTEEECANEEGFFVNANSERKCSVCADTCKTCKTDAVGCTSCTGATPYLKKDDGSETGECVNRGNCPATHYVDEEAKTCTTCTSGGVKDCKTCVKSDGGAVCDTCDGEKPLFGLNKKSCVAQCPENSSNQGGTCACKEGFRPDAESTGCQPAGKCATPGCEACDNGGTENEVCTECSSTNYLTPTAQCVRDCAAISGYYGDSADKRCRKCSPECAECVGPANNQCSACPAGRMLQYTDANTPAYGGACVDQCSAGATGEGCEVCGARIGGTDYCSKCTGAGRVSINGVCSENGRREAACSSLQEGVCRACGAGYFLFSGGCYETTRQPGKQVCAQADGGQCRTCANGLGAQDGDCSKSACHPTCATCTAASQADKCSACPAGYYLDAGKACASCTEASGAIQGVANCASCAAPSGN</sequence>
<dbReference type="OMA" id="CFNETAC"/>
<feature type="non-terminal residue" evidence="1">
    <location>
        <position position="583"/>
    </location>
</feature>
<dbReference type="InterPro" id="IPR052798">
    <property type="entry name" value="Giardia_VSA"/>
</dbReference>
<name>E1F2V4_GIAIA</name>
<dbReference type="Gene3D" id="2.10.220.10">
    <property type="entry name" value="Hormone Receptor, Insulin-like Growth Factor Receptor 1, Chain A, domain 2"/>
    <property type="match status" value="2"/>
</dbReference>
<dbReference type="Proteomes" id="UP000008974">
    <property type="component" value="Unassembled WGS sequence"/>
</dbReference>
<dbReference type="AlphaFoldDB" id="E1F2V4"/>
<reference evidence="1 2" key="1">
    <citation type="journal article" date="2010" name="BMC Genomics">
        <title>Genome analysis and comparative genomics of a Giardia intestinalis assemblage E isolate.</title>
        <authorList>
            <person name="Jerlstrom-Hultqvist J."/>
            <person name="Franzen O."/>
            <person name="Ankarklev J."/>
            <person name="Xu F."/>
            <person name="Nohynkova E."/>
            <person name="Andersson J.O."/>
            <person name="Svard S.G."/>
            <person name="Andersson B."/>
        </authorList>
    </citation>
    <scope>NUCLEOTIDE SEQUENCE [LARGE SCALE GENOMIC DNA]</scope>
    <source>
        <strain evidence="1 2">P15</strain>
    </source>
</reference>
<dbReference type="SUPFAM" id="SSF57184">
    <property type="entry name" value="Growth factor receptor domain"/>
    <property type="match status" value="3"/>
</dbReference>
<dbReference type="CDD" id="cd00064">
    <property type="entry name" value="FU"/>
    <property type="match status" value="2"/>
</dbReference>
<proteinExistence type="predicted"/>
<dbReference type="PANTHER" id="PTHR23275:SF100">
    <property type="entry name" value="EGF-LIKE DOMAIN-CONTAINING PROTEIN"/>
    <property type="match status" value="1"/>
</dbReference>
<evidence type="ECO:0000313" key="1">
    <source>
        <dbReference type="EMBL" id="EFO63194.1"/>
    </source>
</evidence>
<organism evidence="1 2">
    <name type="scientific">Giardia intestinalis (strain P15)</name>
    <name type="common">Giardia lamblia</name>
    <dbReference type="NCBI Taxonomy" id="658858"/>
    <lineage>
        <taxon>Eukaryota</taxon>
        <taxon>Metamonada</taxon>
        <taxon>Diplomonadida</taxon>
        <taxon>Hexamitidae</taxon>
        <taxon>Giardiinae</taxon>
        <taxon>Giardia</taxon>
    </lineage>
</organism>
<accession>E1F2V4</accession>
<comment type="caution">
    <text evidence="1">The sequence shown here is derived from an EMBL/GenBank/DDBJ whole genome shotgun (WGS) entry which is preliminary data.</text>
</comment>
<dbReference type="InterPro" id="IPR006212">
    <property type="entry name" value="Furin_repeat"/>
</dbReference>
<dbReference type="EMBL" id="ACVC01000141">
    <property type="protein sequence ID" value="EFO63194.1"/>
    <property type="molecule type" value="Genomic_DNA"/>
</dbReference>
<dbReference type="PANTHER" id="PTHR23275">
    <property type="entry name" value="CABRIOLET.-RELATED"/>
    <property type="match status" value="1"/>
</dbReference>
<dbReference type="InterPro" id="IPR009030">
    <property type="entry name" value="Growth_fac_rcpt_cys_sf"/>
</dbReference>
<gene>
    <name evidence="1" type="ORF">GLP15_2273</name>
</gene>